<feature type="region of interest" description="Disordered" evidence="1">
    <location>
        <begin position="1"/>
        <end position="63"/>
    </location>
</feature>
<proteinExistence type="predicted"/>
<reference evidence="2 3" key="1">
    <citation type="submission" date="2019-04" db="EMBL/GenBank/DDBJ databases">
        <title>The sequence and de novo assembly of Takifugu bimaculatus genome using PacBio and Hi-C technologies.</title>
        <authorList>
            <person name="Xu P."/>
            <person name="Liu B."/>
            <person name="Zhou Z."/>
        </authorList>
    </citation>
    <scope>NUCLEOTIDE SEQUENCE [LARGE SCALE GENOMIC DNA]</scope>
    <source>
        <strain evidence="2">TB-2018</strain>
        <tissue evidence="2">Muscle</tissue>
    </source>
</reference>
<accession>A0A4Z2C301</accession>
<organism evidence="2 3">
    <name type="scientific">Takifugu bimaculatus</name>
    <dbReference type="NCBI Taxonomy" id="433685"/>
    <lineage>
        <taxon>Eukaryota</taxon>
        <taxon>Metazoa</taxon>
        <taxon>Chordata</taxon>
        <taxon>Craniata</taxon>
        <taxon>Vertebrata</taxon>
        <taxon>Euteleostomi</taxon>
        <taxon>Actinopterygii</taxon>
        <taxon>Neopterygii</taxon>
        <taxon>Teleostei</taxon>
        <taxon>Neoteleostei</taxon>
        <taxon>Acanthomorphata</taxon>
        <taxon>Eupercaria</taxon>
        <taxon>Tetraodontiformes</taxon>
        <taxon>Tetradontoidea</taxon>
        <taxon>Tetraodontidae</taxon>
        <taxon>Takifugu</taxon>
    </lineage>
</organism>
<gene>
    <name evidence="2" type="ORF">fugu_013357</name>
</gene>
<sequence>MAVIISTAQRSQSSGREFQTTTRKRRSAWCSNSSSSWRRGEEEEEEEEQQQPRGREEQDLGKGSVFVNVSPDFRHFDRWVPPHYWLPIRSHKELFKIPFDVADPHGLPKQPAHMVAKVPSDWRAGVLRMTLQKT</sequence>
<evidence type="ECO:0000313" key="2">
    <source>
        <dbReference type="EMBL" id="TNM98793.1"/>
    </source>
</evidence>
<evidence type="ECO:0000256" key="1">
    <source>
        <dbReference type="SAM" id="MobiDB-lite"/>
    </source>
</evidence>
<name>A0A4Z2C301_9TELE</name>
<evidence type="ECO:0000313" key="3">
    <source>
        <dbReference type="Proteomes" id="UP000516260"/>
    </source>
</evidence>
<dbReference type="EMBL" id="SWLE01000006">
    <property type="protein sequence ID" value="TNM98793.1"/>
    <property type="molecule type" value="Genomic_DNA"/>
</dbReference>
<keyword evidence="3" id="KW-1185">Reference proteome</keyword>
<protein>
    <submittedName>
        <fullName evidence="2">Uncharacterized protein</fullName>
    </submittedName>
</protein>
<comment type="caution">
    <text evidence="2">The sequence shown here is derived from an EMBL/GenBank/DDBJ whole genome shotgun (WGS) entry which is preliminary data.</text>
</comment>
<dbReference type="Proteomes" id="UP000516260">
    <property type="component" value="Chromosome 14"/>
</dbReference>
<feature type="compositionally biased region" description="Polar residues" evidence="1">
    <location>
        <begin position="1"/>
        <end position="21"/>
    </location>
</feature>
<dbReference type="AlphaFoldDB" id="A0A4Z2C301"/>